<dbReference type="Gene3D" id="3.40.33.10">
    <property type="entry name" value="CAP"/>
    <property type="match status" value="1"/>
</dbReference>
<dbReference type="OrthoDB" id="43654at2759"/>
<dbReference type="PRINTS" id="PR00837">
    <property type="entry name" value="V5TPXLIKE"/>
</dbReference>
<keyword evidence="3" id="KW-1185">Reference proteome</keyword>
<dbReference type="InterPro" id="IPR001283">
    <property type="entry name" value="CRISP-related"/>
</dbReference>
<name>A0A8H3F5R3_9LECA</name>
<dbReference type="AlphaFoldDB" id="A0A8H3F5R3"/>
<dbReference type="InterPro" id="IPR014044">
    <property type="entry name" value="CAP_dom"/>
</dbReference>
<evidence type="ECO:0000313" key="2">
    <source>
        <dbReference type="EMBL" id="CAF9918153.1"/>
    </source>
</evidence>
<reference evidence="2" key="1">
    <citation type="submission" date="2021-03" db="EMBL/GenBank/DDBJ databases">
        <authorList>
            <person name="Tagirdzhanova G."/>
        </authorList>
    </citation>
    <scope>NUCLEOTIDE SEQUENCE</scope>
</reference>
<organism evidence="2 3">
    <name type="scientific">Alectoria fallacina</name>
    <dbReference type="NCBI Taxonomy" id="1903189"/>
    <lineage>
        <taxon>Eukaryota</taxon>
        <taxon>Fungi</taxon>
        <taxon>Dikarya</taxon>
        <taxon>Ascomycota</taxon>
        <taxon>Pezizomycotina</taxon>
        <taxon>Lecanoromycetes</taxon>
        <taxon>OSLEUM clade</taxon>
        <taxon>Lecanoromycetidae</taxon>
        <taxon>Lecanorales</taxon>
        <taxon>Lecanorineae</taxon>
        <taxon>Parmeliaceae</taxon>
        <taxon>Alectoria</taxon>
    </lineage>
</organism>
<evidence type="ECO:0000313" key="3">
    <source>
        <dbReference type="Proteomes" id="UP000664203"/>
    </source>
</evidence>
<comment type="caution">
    <text evidence="2">The sequence shown here is derived from an EMBL/GenBank/DDBJ whole genome shotgun (WGS) entry which is preliminary data.</text>
</comment>
<dbReference type="Proteomes" id="UP000664203">
    <property type="component" value="Unassembled WGS sequence"/>
</dbReference>
<dbReference type="SUPFAM" id="SSF55797">
    <property type="entry name" value="PR-1-like"/>
    <property type="match status" value="1"/>
</dbReference>
<sequence length="166" mass="17553">MPVQKPLQRDSSNLSQDQTNALQIQNQAREAANGISGAVSRPDLVWDPNLANDAQNWANGLAAANNGLNHSTGDQRPNEGENLYWVSAGGQLADAAQAWVNEQSNYSGEKIGDGNFEGYGHYTQCIWPTTTAVGMASAVSSSGANFIVGRYSPPGNYTGTSAYTGQ</sequence>
<accession>A0A8H3F5R3</accession>
<gene>
    <name evidence="2" type="ORF">ALECFALPRED_000574</name>
</gene>
<dbReference type="Pfam" id="PF00188">
    <property type="entry name" value="CAP"/>
    <property type="match status" value="1"/>
</dbReference>
<proteinExistence type="predicted"/>
<dbReference type="EMBL" id="CAJPDR010000109">
    <property type="protein sequence ID" value="CAF9918153.1"/>
    <property type="molecule type" value="Genomic_DNA"/>
</dbReference>
<dbReference type="InterPro" id="IPR035940">
    <property type="entry name" value="CAP_sf"/>
</dbReference>
<protein>
    <recommendedName>
        <fullName evidence="1">SCP domain-containing protein</fullName>
    </recommendedName>
</protein>
<evidence type="ECO:0000259" key="1">
    <source>
        <dbReference type="SMART" id="SM00198"/>
    </source>
</evidence>
<dbReference type="PANTHER" id="PTHR10334">
    <property type="entry name" value="CYSTEINE-RICH SECRETORY PROTEIN-RELATED"/>
    <property type="match status" value="1"/>
</dbReference>
<dbReference type="InterPro" id="IPR002413">
    <property type="entry name" value="V5_allergen-like"/>
</dbReference>
<feature type="domain" description="SCP" evidence="1">
    <location>
        <begin position="16"/>
        <end position="159"/>
    </location>
</feature>
<dbReference type="PRINTS" id="PR00838">
    <property type="entry name" value="V5ALLERGEN"/>
</dbReference>
<dbReference type="SMART" id="SM00198">
    <property type="entry name" value="SCP"/>
    <property type="match status" value="1"/>
</dbReference>